<protein>
    <submittedName>
        <fullName evidence="5">Hydroxymethylglutaryl-CoA lyase</fullName>
    </submittedName>
</protein>
<keyword evidence="3 5" id="KW-0456">Lyase</keyword>
<dbReference type="InterPro" id="IPR000891">
    <property type="entry name" value="PYR_CT"/>
</dbReference>
<dbReference type="PROSITE" id="PS50991">
    <property type="entry name" value="PYR_CT"/>
    <property type="match status" value="1"/>
</dbReference>
<dbReference type="RefSeq" id="WP_051861513.1">
    <property type="nucleotide sequence ID" value="NZ_JBHSPX010000004.1"/>
</dbReference>
<evidence type="ECO:0000256" key="1">
    <source>
        <dbReference type="ARBA" id="ARBA00009405"/>
    </source>
</evidence>
<accession>A0ABW1MJB4</accession>
<dbReference type="InterPro" id="IPR043594">
    <property type="entry name" value="HMGL"/>
</dbReference>
<keyword evidence="2" id="KW-0479">Metal-binding</keyword>
<evidence type="ECO:0000256" key="2">
    <source>
        <dbReference type="ARBA" id="ARBA00022723"/>
    </source>
</evidence>
<comment type="similarity">
    <text evidence="1">Belongs to the HMG-CoA lyase family.</text>
</comment>
<evidence type="ECO:0000256" key="3">
    <source>
        <dbReference type="ARBA" id="ARBA00023239"/>
    </source>
</evidence>
<proteinExistence type="inferred from homology"/>
<name>A0ABW1MJB4_9ACTN</name>
<feature type="domain" description="Pyruvate carboxyltransferase" evidence="4">
    <location>
        <begin position="20"/>
        <end position="290"/>
    </location>
</feature>
<dbReference type="GO" id="GO:0016829">
    <property type="term" value="F:lyase activity"/>
    <property type="evidence" value="ECO:0007669"/>
    <property type="project" value="UniProtKB-KW"/>
</dbReference>
<dbReference type="PANTHER" id="PTHR42738:SF7">
    <property type="entry name" value="HYDROXYMETHYLGLUTARYL-COA LYASE"/>
    <property type="match status" value="1"/>
</dbReference>
<dbReference type="Gene3D" id="3.20.20.70">
    <property type="entry name" value="Aldolase class I"/>
    <property type="match status" value="1"/>
</dbReference>
<dbReference type="EMBL" id="JBHSPX010000004">
    <property type="protein sequence ID" value="MFC6063042.1"/>
    <property type="molecule type" value="Genomic_DNA"/>
</dbReference>
<evidence type="ECO:0000313" key="6">
    <source>
        <dbReference type="Proteomes" id="UP001596139"/>
    </source>
</evidence>
<gene>
    <name evidence="5" type="ORF">ACFP4F_10815</name>
</gene>
<reference evidence="6" key="1">
    <citation type="journal article" date="2019" name="Int. J. Syst. Evol. Microbiol.">
        <title>The Global Catalogue of Microorganisms (GCM) 10K type strain sequencing project: providing services to taxonomists for standard genome sequencing and annotation.</title>
        <authorList>
            <consortium name="The Broad Institute Genomics Platform"/>
            <consortium name="The Broad Institute Genome Sequencing Center for Infectious Disease"/>
            <person name="Wu L."/>
            <person name="Ma J."/>
        </authorList>
    </citation>
    <scope>NUCLEOTIDE SEQUENCE [LARGE SCALE GENOMIC DNA]</scope>
    <source>
        <strain evidence="6">CGMCC 1.15180</strain>
    </source>
</reference>
<keyword evidence="6" id="KW-1185">Reference proteome</keyword>
<sequence length="308" mass="31129">MATFDSTSAGKSAGSSAPDVVVTDVVLRDGLQDEPVFVPVPDRVALAGALATAGIPEFEAASFVSARRVPQMAGAEELLAALPRSPEAKVAGLALSPTGARRGAAAYAAGQLDVLRLVVSADPGHSVANSGRGVDQALDEIGETLAVLPPSLTVEAGVSTAFVGLDGGLLPTERLLYVVRRLHDLGARRIGLADTLGTAPTEHVVHCLSTVLETFPDLTVGLHLHNAHGQALRTVDAALGLGVVRFDSALGGLGGCPFAPGAHGNLATEELVAHLHARGLTTGIDETALAEAGSLLSTVLARATAVPA</sequence>
<dbReference type="PANTHER" id="PTHR42738">
    <property type="entry name" value="HYDROXYMETHYLGLUTARYL-COA LYASE"/>
    <property type="match status" value="1"/>
</dbReference>
<dbReference type="InterPro" id="IPR013785">
    <property type="entry name" value="Aldolase_TIM"/>
</dbReference>
<dbReference type="Pfam" id="PF00682">
    <property type="entry name" value="HMGL-like"/>
    <property type="match status" value="1"/>
</dbReference>
<dbReference type="Proteomes" id="UP001596139">
    <property type="component" value="Unassembled WGS sequence"/>
</dbReference>
<comment type="caution">
    <text evidence="5">The sequence shown here is derived from an EMBL/GenBank/DDBJ whole genome shotgun (WGS) entry which is preliminary data.</text>
</comment>
<evidence type="ECO:0000313" key="5">
    <source>
        <dbReference type="EMBL" id="MFC6063042.1"/>
    </source>
</evidence>
<dbReference type="SUPFAM" id="SSF51569">
    <property type="entry name" value="Aldolase"/>
    <property type="match status" value="1"/>
</dbReference>
<evidence type="ECO:0000259" key="4">
    <source>
        <dbReference type="PROSITE" id="PS50991"/>
    </source>
</evidence>
<organism evidence="5 6">
    <name type="scientific">Streptomyces ochraceiscleroticus</name>
    <dbReference type="NCBI Taxonomy" id="47761"/>
    <lineage>
        <taxon>Bacteria</taxon>
        <taxon>Bacillati</taxon>
        <taxon>Actinomycetota</taxon>
        <taxon>Actinomycetes</taxon>
        <taxon>Kitasatosporales</taxon>
        <taxon>Streptomycetaceae</taxon>
        <taxon>Streptomyces</taxon>
    </lineage>
</organism>